<comment type="caution">
    <text evidence="1">The sequence shown here is derived from an EMBL/GenBank/DDBJ whole genome shotgun (WGS) entry which is preliminary data.</text>
</comment>
<sequence>MSQPKHAFLSLHHEELFELLSKLRNDQEASDFTIIPNGVEYCALVWAIADKCEVNGMMSETSGRETPRAQEMELQPLDVDCDTRLWLRAFIDTVDYIYGSTRESSECGSRLAVTKARHEMGLDVKNSPDFAADLAMAGNSGPK</sequence>
<reference evidence="1 2" key="1">
    <citation type="submission" date="2015-07" db="EMBL/GenBank/DDBJ databases">
        <title>Comparative genomics of the Sigatoka disease complex on banana suggests a link between parallel evolutionary changes in Pseudocercospora fijiensis and Pseudocercospora eumusae and increased virulence on the banana host.</title>
        <authorList>
            <person name="Chang T.-C."/>
            <person name="Salvucci A."/>
            <person name="Crous P.W."/>
            <person name="Stergiopoulos I."/>
        </authorList>
    </citation>
    <scope>NUCLEOTIDE SEQUENCE [LARGE SCALE GENOMIC DNA]</scope>
    <source>
        <strain evidence="1 2">CBS 116634</strain>
    </source>
</reference>
<gene>
    <name evidence="1" type="ORF">AC579_7714</name>
</gene>
<dbReference type="EMBL" id="LFZO01000010">
    <property type="protein sequence ID" value="KXT18188.1"/>
    <property type="molecule type" value="Genomic_DNA"/>
</dbReference>
<dbReference type="Proteomes" id="UP000073492">
    <property type="component" value="Unassembled WGS sequence"/>
</dbReference>
<name>A0A139ITV8_9PEZI</name>
<protein>
    <submittedName>
        <fullName evidence="1">Uncharacterized protein</fullName>
    </submittedName>
</protein>
<evidence type="ECO:0000313" key="1">
    <source>
        <dbReference type="EMBL" id="KXT18188.1"/>
    </source>
</evidence>
<proteinExistence type="predicted"/>
<organism evidence="1 2">
    <name type="scientific">Pseudocercospora musae</name>
    <dbReference type="NCBI Taxonomy" id="113226"/>
    <lineage>
        <taxon>Eukaryota</taxon>
        <taxon>Fungi</taxon>
        <taxon>Dikarya</taxon>
        <taxon>Ascomycota</taxon>
        <taxon>Pezizomycotina</taxon>
        <taxon>Dothideomycetes</taxon>
        <taxon>Dothideomycetidae</taxon>
        <taxon>Mycosphaerellales</taxon>
        <taxon>Mycosphaerellaceae</taxon>
        <taxon>Pseudocercospora</taxon>
    </lineage>
</organism>
<evidence type="ECO:0000313" key="2">
    <source>
        <dbReference type="Proteomes" id="UP000073492"/>
    </source>
</evidence>
<dbReference type="AlphaFoldDB" id="A0A139ITV8"/>
<keyword evidence="2" id="KW-1185">Reference proteome</keyword>
<accession>A0A139ITV8</accession>
<dbReference type="OrthoDB" id="10032492at2759"/>